<evidence type="ECO:0000313" key="5">
    <source>
        <dbReference type="EMBL" id="SVA32455.1"/>
    </source>
</evidence>
<reference evidence="5" key="1">
    <citation type="submission" date="2018-05" db="EMBL/GenBank/DDBJ databases">
        <authorList>
            <person name="Lanie J.A."/>
            <person name="Ng W.-L."/>
            <person name="Kazmierczak K.M."/>
            <person name="Andrzejewski T.M."/>
            <person name="Davidsen T.M."/>
            <person name="Wayne K.J."/>
            <person name="Tettelin H."/>
            <person name="Glass J.I."/>
            <person name="Rusch D."/>
            <person name="Podicherti R."/>
            <person name="Tsui H.-C.T."/>
            <person name="Winkler M.E."/>
        </authorList>
    </citation>
    <scope>NUCLEOTIDE SEQUENCE</scope>
</reference>
<dbReference type="GO" id="GO:0005739">
    <property type="term" value="C:mitochondrion"/>
    <property type="evidence" value="ECO:0007669"/>
    <property type="project" value="TreeGrafter"/>
</dbReference>
<evidence type="ECO:0008006" key="6">
    <source>
        <dbReference type="Google" id="ProtNLM"/>
    </source>
</evidence>
<dbReference type="GO" id="GO:0008442">
    <property type="term" value="F:3-hydroxyisobutyrate dehydrogenase activity"/>
    <property type="evidence" value="ECO:0007669"/>
    <property type="project" value="TreeGrafter"/>
</dbReference>
<dbReference type="SUPFAM" id="SSF51735">
    <property type="entry name" value="NAD(P)-binding Rossmann-fold domains"/>
    <property type="match status" value="1"/>
</dbReference>
<dbReference type="EMBL" id="UINC01007283">
    <property type="protein sequence ID" value="SVA32455.1"/>
    <property type="molecule type" value="Genomic_DNA"/>
</dbReference>
<dbReference type="Gene3D" id="3.40.50.720">
    <property type="entry name" value="NAD(P)-binding Rossmann-like Domain"/>
    <property type="match status" value="1"/>
</dbReference>
<dbReference type="GO" id="GO:0050661">
    <property type="term" value="F:NADP binding"/>
    <property type="evidence" value="ECO:0007669"/>
    <property type="project" value="InterPro"/>
</dbReference>
<gene>
    <name evidence="5" type="ORF">METZ01_LOCUS85309</name>
</gene>
<evidence type="ECO:0000256" key="2">
    <source>
        <dbReference type="ARBA" id="ARBA00023027"/>
    </source>
</evidence>
<dbReference type="InterPro" id="IPR015815">
    <property type="entry name" value="HIBADH-related"/>
</dbReference>
<keyword evidence="2" id="KW-0520">NAD</keyword>
<keyword evidence="1" id="KW-0560">Oxidoreductase</keyword>
<dbReference type="InterPro" id="IPR008927">
    <property type="entry name" value="6-PGluconate_DH-like_C_sf"/>
</dbReference>
<evidence type="ECO:0000256" key="1">
    <source>
        <dbReference type="ARBA" id="ARBA00023002"/>
    </source>
</evidence>
<dbReference type="InterPro" id="IPR013328">
    <property type="entry name" value="6PGD_dom2"/>
</dbReference>
<dbReference type="GO" id="GO:0051287">
    <property type="term" value="F:NAD binding"/>
    <property type="evidence" value="ECO:0007669"/>
    <property type="project" value="InterPro"/>
</dbReference>
<dbReference type="PIRSF" id="PIRSF000103">
    <property type="entry name" value="HIBADH"/>
    <property type="match status" value="1"/>
</dbReference>
<dbReference type="InterPro" id="IPR036291">
    <property type="entry name" value="NAD(P)-bd_dom_sf"/>
</dbReference>
<dbReference type="InterPro" id="IPR002204">
    <property type="entry name" value="3-OH-isobutyrate_DH-rel_CS"/>
</dbReference>
<evidence type="ECO:0000259" key="4">
    <source>
        <dbReference type="Pfam" id="PF14833"/>
    </source>
</evidence>
<dbReference type="SUPFAM" id="SSF48179">
    <property type="entry name" value="6-phosphogluconate dehydrogenase C-terminal domain-like"/>
    <property type="match status" value="1"/>
</dbReference>
<proteinExistence type="predicted"/>
<dbReference type="PROSITE" id="PS00895">
    <property type="entry name" value="3_HYDROXYISOBUT_DH"/>
    <property type="match status" value="1"/>
</dbReference>
<dbReference type="Gene3D" id="1.10.1040.10">
    <property type="entry name" value="N-(1-d-carboxylethyl)-l-norvaline Dehydrogenase, domain 2"/>
    <property type="match status" value="1"/>
</dbReference>
<dbReference type="GO" id="GO:0006574">
    <property type="term" value="P:L-valine catabolic process"/>
    <property type="evidence" value="ECO:0007669"/>
    <property type="project" value="TreeGrafter"/>
</dbReference>
<dbReference type="PANTHER" id="PTHR22981:SF84">
    <property type="entry name" value="3-HYDROXYISOBUTYRATE DEHYDROGENASE"/>
    <property type="match status" value="1"/>
</dbReference>
<accession>A0A381UWF0</accession>
<dbReference type="InterPro" id="IPR029154">
    <property type="entry name" value="HIBADH-like_NADP-bd"/>
</dbReference>
<dbReference type="Pfam" id="PF03446">
    <property type="entry name" value="NAD_binding_2"/>
    <property type="match status" value="1"/>
</dbReference>
<dbReference type="AlphaFoldDB" id="A0A381UWF0"/>
<evidence type="ECO:0000259" key="3">
    <source>
        <dbReference type="Pfam" id="PF03446"/>
    </source>
</evidence>
<dbReference type="InterPro" id="IPR006115">
    <property type="entry name" value="6PGDH_NADP-bd"/>
</dbReference>
<protein>
    <recommendedName>
        <fullName evidence="6">3-hydroxyisobutyrate dehydrogenase</fullName>
    </recommendedName>
</protein>
<organism evidence="5">
    <name type="scientific">marine metagenome</name>
    <dbReference type="NCBI Taxonomy" id="408172"/>
    <lineage>
        <taxon>unclassified sequences</taxon>
        <taxon>metagenomes</taxon>
        <taxon>ecological metagenomes</taxon>
    </lineage>
</organism>
<dbReference type="PANTHER" id="PTHR22981">
    <property type="entry name" value="3-HYDROXYISOBUTYRATE DEHYDROGENASE-RELATED"/>
    <property type="match status" value="1"/>
</dbReference>
<sequence>MSKGSDTVVGFIGLGNMGSGMSMNIAKSGYKMIVHDLDRNAATPILEFGAEWADSPREVAEKCDVIFTSLPGPLEVEAVATGENGLFEGVSESSVWLDLSTSSPTLIRRLADTFGNKGTTVMDAPISGGVRGAQRGLLAVMVGGDRDTFDQLLPLLESFGDKVTYTGDIGAGSICKLMHNSIGYGMQMILSECLTLGIKAGVEAEALIECIRNGSVGRGNLLNVTLPETYFKGKFDPPNFALKLARKDVALALELGREYDVPMEAASHAYNELTAALNRGWGEQDSRIALLLQEERAGNIEVRLAGNDDE</sequence>
<name>A0A381UWF0_9ZZZZ</name>
<feature type="domain" description="6-phosphogluconate dehydrogenase NADP-binding" evidence="3">
    <location>
        <begin position="9"/>
        <end position="167"/>
    </location>
</feature>
<feature type="domain" description="3-hydroxyisobutyrate dehydrogenase-like NAD-binding" evidence="4">
    <location>
        <begin position="170"/>
        <end position="286"/>
    </location>
</feature>
<dbReference type="Pfam" id="PF14833">
    <property type="entry name" value="NAD_binding_11"/>
    <property type="match status" value="1"/>
</dbReference>